<dbReference type="Pfam" id="PF10502">
    <property type="entry name" value="Peptidase_S26"/>
    <property type="match status" value="1"/>
</dbReference>
<dbReference type="EMBL" id="CAJVAP010000002">
    <property type="protein sequence ID" value="CAG7598650.1"/>
    <property type="molecule type" value="Genomic_DNA"/>
</dbReference>
<keyword evidence="5 7" id="KW-0378">Hydrolase</keyword>
<comment type="catalytic activity">
    <reaction evidence="1 7">
        <text>Cleavage of hydrophobic, N-terminal signal or leader sequences from secreted and periplasmic proteins.</text>
        <dbReference type="EC" id="3.4.21.89"/>
    </reaction>
</comment>
<dbReference type="GO" id="GO:0009003">
    <property type="term" value="F:signal peptidase activity"/>
    <property type="evidence" value="ECO:0007669"/>
    <property type="project" value="UniProtKB-EC"/>
</dbReference>
<dbReference type="InterPro" id="IPR019533">
    <property type="entry name" value="Peptidase_S26"/>
</dbReference>
<dbReference type="AlphaFoldDB" id="A0A916NFG5"/>
<feature type="transmembrane region" description="Helical" evidence="7">
    <location>
        <begin position="20"/>
        <end position="38"/>
    </location>
</feature>
<evidence type="ECO:0000256" key="5">
    <source>
        <dbReference type="ARBA" id="ARBA00022801"/>
    </source>
</evidence>
<dbReference type="InterPro" id="IPR000223">
    <property type="entry name" value="Pept_S26A_signal_pept_1"/>
</dbReference>
<dbReference type="Proteomes" id="UP000693892">
    <property type="component" value="Unassembled WGS sequence"/>
</dbReference>
<dbReference type="PANTHER" id="PTHR43390">
    <property type="entry name" value="SIGNAL PEPTIDASE I"/>
    <property type="match status" value="1"/>
</dbReference>
<feature type="active site" evidence="6">
    <location>
        <position position="52"/>
    </location>
</feature>
<comment type="caution">
    <text evidence="9">The sequence shown here is derived from an EMBL/GenBank/DDBJ whole genome shotgun (WGS) entry which is preliminary data.</text>
</comment>
<name>A0A916NFG5_9MICO</name>
<dbReference type="PANTHER" id="PTHR43390:SF1">
    <property type="entry name" value="CHLOROPLAST PROCESSING PEPTIDASE"/>
    <property type="match status" value="1"/>
</dbReference>
<evidence type="ECO:0000313" key="10">
    <source>
        <dbReference type="Proteomes" id="UP000693892"/>
    </source>
</evidence>
<accession>A0A916NFG5</accession>
<dbReference type="InterPro" id="IPR019758">
    <property type="entry name" value="Pept_S26A_signal_pept_1_CS"/>
</dbReference>
<reference evidence="9" key="1">
    <citation type="submission" date="2021-06" db="EMBL/GenBank/DDBJ databases">
        <authorList>
            <person name="Criscuolo A."/>
        </authorList>
    </citation>
    <scope>NUCLEOTIDE SEQUENCE</scope>
    <source>
        <strain evidence="9">CIP111803</strain>
    </source>
</reference>
<feature type="active site" evidence="6">
    <location>
        <position position="124"/>
    </location>
</feature>
<protein>
    <recommendedName>
        <fullName evidence="4 7">Signal peptidase I</fullName>
        <ecNumber evidence="4 7">3.4.21.89</ecNumber>
    </recommendedName>
</protein>
<evidence type="ECO:0000256" key="1">
    <source>
        <dbReference type="ARBA" id="ARBA00000677"/>
    </source>
</evidence>
<sequence length="245" mass="26390">MTDTAAAPAGKSRRGGFLGFLRDLVVILVVAFLISFLLKTFLVRSFYIPSGSMEHTLEVDDRILVNQLVPGVVGVNRGDIVVFRDPGGWLNLPPSVNTAAPSPLESVLQTVGLAADTSTDYVVKRVIGIGGDRVACCDAEGRVTVNGVPLDEPYIVIPDGESRSSGIDFDVTVPEGAVWVMGDNRYSSRDSRYNQEQPGKGFVTEDEIVGRAFVLNWPLSRFGVLGNYPDTFTGVEQAQQTHGGE</sequence>
<keyword evidence="7" id="KW-0472">Membrane</keyword>
<dbReference type="GO" id="GO:0006465">
    <property type="term" value="P:signal peptide processing"/>
    <property type="evidence" value="ECO:0007669"/>
    <property type="project" value="InterPro"/>
</dbReference>
<comment type="subcellular location">
    <subcellularLocation>
        <location evidence="2">Cell membrane</location>
        <topology evidence="2">Single-pass type II membrane protein</topology>
    </subcellularLocation>
    <subcellularLocation>
        <location evidence="7">Membrane</location>
        <topology evidence="7">Single-pass type II membrane protein</topology>
    </subcellularLocation>
</comment>
<keyword evidence="7" id="KW-0812">Transmembrane</keyword>
<evidence type="ECO:0000256" key="2">
    <source>
        <dbReference type="ARBA" id="ARBA00004401"/>
    </source>
</evidence>
<evidence type="ECO:0000256" key="6">
    <source>
        <dbReference type="PIRSR" id="PIRSR600223-1"/>
    </source>
</evidence>
<gene>
    <name evidence="9" type="primary">lepB</name>
    <name evidence="9" type="ORF">LEUCIP111803_00243</name>
</gene>
<evidence type="ECO:0000313" key="9">
    <source>
        <dbReference type="EMBL" id="CAG7598650.1"/>
    </source>
</evidence>
<evidence type="ECO:0000256" key="3">
    <source>
        <dbReference type="ARBA" id="ARBA00009370"/>
    </source>
</evidence>
<dbReference type="GO" id="GO:0004252">
    <property type="term" value="F:serine-type endopeptidase activity"/>
    <property type="evidence" value="ECO:0007669"/>
    <property type="project" value="InterPro"/>
</dbReference>
<evidence type="ECO:0000256" key="4">
    <source>
        <dbReference type="ARBA" id="ARBA00013208"/>
    </source>
</evidence>
<dbReference type="GO" id="GO:0005886">
    <property type="term" value="C:plasma membrane"/>
    <property type="evidence" value="ECO:0007669"/>
    <property type="project" value="UniProtKB-SubCell"/>
</dbReference>
<dbReference type="NCBIfam" id="TIGR02227">
    <property type="entry name" value="sigpep_I_bact"/>
    <property type="match status" value="1"/>
</dbReference>
<proteinExistence type="inferred from homology"/>
<dbReference type="PROSITE" id="PS00761">
    <property type="entry name" value="SPASE_I_3"/>
    <property type="match status" value="1"/>
</dbReference>
<evidence type="ECO:0000256" key="7">
    <source>
        <dbReference type="RuleBase" id="RU362042"/>
    </source>
</evidence>
<evidence type="ECO:0000259" key="8">
    <source>
        <dbReference type="Pfam" id="PF10502"/>
    </source>
</evidence>
<comment type="similarity">
    <text evidence="3 7">Belongs to the peptidase S26 family.</text>
</comment>
<keyword evidence="7" id="KW-0645">Protease</keyword>
<feature type="domain" description="Peptidase S26" evidence="8">
    <location>
        <begin position="22"/>
        <end position="217"/>
    </location>
</feature>
<keyword evidence="7" id="KW-1133">Transmembrane helix</keyword>
<organism evidence="9 10">
    <name type="scientific">Leucobacter soli</name>
    <dbReference type="NCBI Taxonomy" id="2812850"/>
    <lineage>
        <taxon>Bacteria</taxon>
        <taxon>Bacillati</taxon>
        <taxon>Actinomycetota</taxon>
        <taxon>Actinomycetes</taxon>
        <taxon>Micrococcales</taxon>
        <taxon>Microbacteriaceae</taxon>
        <taxon>Leucobacter</taxon>
    </lineage>
</organism>
<dbReference type="EC" id="3.4.21.89" evidence="4 7"/>
<keyword evidence="10" id="KW-1185">Reference proteome</keyword>
<dbReference type="CDD" id="cd06530">
    <property type="entry name" value="S26_SPase_I"/>
    <property type="match status" value="1"/>
</dbReference>
<dbReference type="RefSeq" id="WP_218113891.1">
    <property type="nucleotide sequence ID" value="NZ_CAJVAP010000002.1"/>
</dbReference>